<evidence type="ECO:0000313" key="14">
    <source>
        <dbReference type="Proteomes" id="UP001162889"/>
    </source>
</evidence>
<keyword evidence="7" id="KW-0255">Endonuclease</keyword>
<evidence type="ECO:0000256" key="5">
    <source>
        <dbReference type="ARBA" id="ARBA00022741"/>
    </source>
</evidence>
<evidence type="ECO:0000256" key="1">
    <source>
        <dbReference type="ARBA" id="ARBA00000851"/>
    </source>
</evidence>
<dbReference type="Pfam" id="PF04313">
    <property type="entry name" value="HSDR_N"/>
    <property type="match status" value="1"/>
</dbReference>
<evidence type="ECO:0000256" key="11">
    <source>
        <dbReference type="SAM" id="MobiDB-lite"/>
    </source>
</evidence>
<organism evidence="13 14">
    <name type="scientific">Duganella violaceipulchra</name>
    <dbReference type="NCBI Taxonomy" id="2849652"/>
    <lineage>
        <taxon>Bacteria</taxon>
        <taxon>Pseudomonadati</taxon>
        <taxon>Pseudomonadota</taxon>
        <taxon>Betaproteobacteria</taxon>
        <taxon>Burkholderiales</taxon>
        <taxon>Oxalobacteraceae</taxon>
        <taxon>Telluria group</taxon>
        <taxon>Duganella</taxon>
    </lineage>
</organism>
<comment type="similarity">
    <text evidence="2">Belongs to the HsdR family.</text>
</comment>
<evidence type="ECO:0000256" key="6">
    <source>
        <dbReference type="ARBA" id="ARBA00022747"/>
    </source>
</evidence>
<feature type="region of interest" description="Disordered" evidence="11">
    <location>
        <begin position="211"/>
        <end position="234"/>
    </location>
</feature>
<evidence type="ECO:0000256" key="4">
    <source>
        <dbReference type="ARBA" id="ARBA00022722"/>
    </source>
</evidence>
<keyword evidence="8" id="KW-0378">Hydrolase</keyword>
<keyword evidence="6" id="KW-0680">Restriction system</keyword>
<evidence type="ECO:0000256" key="3">
    <source>
        <dbReference type="ARBA" id="ARBA00012654"/>
    </source>
</evidence>
<evidence type="ECO:0000259" key="12">
    <source>
        <dbReference type="Pfam" id="PF04313"/>
    </source>
</evidence>
<protein>
    <recommendedName>
        <fullName evidence="3">type I site-specific deoxyribonuclease</fullName>
        <ecNumber evidence="3">3.1.21.3</ecNumber>
    </recommendedName>
</protein>
<dbReference type="InterPro" id="IPR051268">
    <property type="entry name" value="Type-I_R_enzyme_R_subunit"/>
</dbReference>
<dbReference type="EMBL" id="JALJZU010000003">
    <property type="protein sequence ID" value="MCP2008054.1"/>
    <property type="molecule type" value="Genomic_DNA"/>
</dbReference>
<reference evidence="13" key="1">
    <citation type="submission" date="2022-03" db="EMBL/GenBank/DDBJ databases">
        <title>Genome Encyclopedia of Bacteria and Archaea VI: Functional Genomics of Type Strains.</title>
        <authorList>
            <person name="Whitman W."/>
        </authorList>
    </citation>
    <scope>NUCLEOTIDE SEQUENCE</scope>
    <source>
        <strain evidence="13">HSC-15S17</strain>
    </source>
</reference>
<evidence type="ECO:0000256" key="2">
    <source>
        <dbReference type="ARBA" id="ARBA00008598"/>
    </source>
</evidence>
<dbReference type="InterPro" id="IPR007409">
    <property type="entry name" value="Restrct_endonuc_type1_HsdR_N"/>
</dbReference>
<dbReference type="PANTHER" id="PTHR30195">
    <property type="entry name" value="TYPE I SITE-SPECIFIC DEOXYRIBONUCLEASE PROTEIN SUBUNIT M AND R"/>
    <property type="match status" value="1"/>
</dbReference>
<comment type="catalytic activity">
    <reaction evidence="1">
        <text>Endonucleolytic cleavage of DNA to give random double-stranded fragments with terminal 5'-phosphates, ATP is simultaneously hydrolyzed.</text>
        <dbReference type="EC" id="3.1.21.3"/>
    </reaction>
</comment>
<keyword evidence="5" id="KW-0547">Nucleotide-binding</keyword>
<proteinExistence type="inferred from homology"/>
<evidence type="ECO:0000256" key="8">
    <source>
        <dbReference type="ARBA" id="ARBA00022801"/>
    </source>
</evidence>
<evidence type="ECO:0000313" key="13">
    <source>
        <dbReference type="EMBL" id="MCP2008054.1"/>
    </source>
</evidence>
<gene>
    <name evidence="13" type="ORF">L1274_001754</name>
</gene>
<sequence>MLNEQQLEELCLGWFQAAGWRYAYGPDIAPDSNTPKRTDYRQVVLRERLLTSLARINPHMPPTALEQAVHALLSGSEPQMVMRNRSTHRLLLNGVMVEFAQGDEKKTDLVHFLDFAQPANNDFLVVNQFTITGTKQPRRPDVIAFVNGLPLAVVELKNPANEQTDVWDAFNQLQTYKDEISDLFNSNAALASGERWLDRACRLAHRERGTHAALAHHRQRRRPAPSPDGVGNGGAWLPPARLVSRLRAALRAV</sequence>
<name>A0ABT1GGG6_9BURK</name>
<keyword evidence="9" id="KW-0067">ATP-binding</keyword>
<dbReference type="Proteomes" id="UP001162889">
    <property type="component" value="Unassembled WGS sequence"/>
</dbReference>
<dbReference type="PANTHER" id="PTHR30195:SF15">
    <property type="entry name" value="TYPE I RESTRICTION ENZYME HINDI ENDONUCLEASE SUBUNIT"/>
    <property type="match status" value="1"/>
</dbReference>
<accession>A0ABT1GGG6</accession>
<evidence type="ECO:0000256" key="7">
    <source>
        <dbReference type="ARBA" id="ARBA00022759"/>
    </source>
</evidence>
<keyword evidence="14" id="KW-1185">Reference proteome</keyword>
<feature type="compositionally biased region" description="Basic residues" evidence="11">
    <location>
        <begin position="214"/>
        <end position="223"/>
    </location>
</feature>
<keyword evidence="10" id="KW-0238">DNA-binding</keyword>
<comment type="caution">
    <text evidence="13">The sequence shown here is derived from an EMBL/GenBank/DDBJ whole genome shotgun (WGS) entry which is preliminary data.</text>
</comment>
<keyword evidence="4" id="KW-0540">Nuclease</keyword>
<evidence type="ECO:0000256" key="9">
    <source>
        <dbReference type="ARBA" id="ARBA00022840"/>
    </source>
</evidence>
<evidence type="ECO:0000256" key="10">
    <source>
        <dbReference type="ARBA" id="ARBA00023125"/>
    </source>
</evidence>
<dbReference type="CDD" id="cd22332">
    <property type="entry name" value="HsdR_N"/>
    <property type="match status" value="1"/>
</dbReference>
<feature type="domain" description="Restriction endonuclease type I HsdR N-terminal" evidence="12">
    <location>
        <begin position="1"/>
        <end position="186"/>
    </location>
</feature>
<dbReference type="EC" id="3.1.21.3" evidence="3"/>
<dbReference type="Gene3D" id="3.90.1570.50">
    <property type="match status" value="1"/>
</dbReference>